<feature type="active site" description="Nucleophile" evidence="6">
    <location>
        <position position="111"/>
    </location>
</feature>
<evidence type="ECO:0000256" key="1">
    <source>
        <dbReference type="ARBA" id="ARBA00010233"/>
    </source>
</evidence>
<organism evidence="9 10">
    <name type="scientific">Undibacterium nitidum</name>
    <dbReference type="NCBI Taxonomy" id="2762298"/>
    <lineage>
        <taxon>Bacteria</taxon>
        <taxon>Pseudomonadati</taxon>
        <taxon>Pseudomonadota</taxon>
        <taxon>Betaproteobacteria</taxon>
        <taxon>Burkholderiales</taxon>
        <taxon>Oxalobacteraceae</taxon>
        <taxon>Undibacterium</taxon>
    </lineage>
</organism>
<dbReference type="InterPro" id="IPR027478">
    <property type="entry name" value="LdcA_N"/>
</dbReference>
<dbReference type="InterPro" id="IPR029062">
    <property type="entry name" value="Class_I_gatase-like"/>
</dbReference>
<dbReference type="SUPFAM" id="SSF141986">
    <property type="entry name" value="LD-carboxypeptidase A C-terminal domain-like"/>
    <property type="match status" value="1"/>
</dbReference>
<gene>
    <name evidence="9" type="ORF">H8K36_00965</name>
</gene>
<sequence>MKIQFPELPSQIGIAVVPLSGAAIEGTDLALGLRQLQESGFEVFNYYDHAQRYQRFGASDEQRIGLFYEALENPAVHVIMSLRGSYGISRLLPLLDFGKIAASGKLIVGYSDINALQLALLSKVSVGSLCGPMFCSDFAIPDLRAFTQQHFQLAMGEQRSDVDFVSDIPQEFSVKGTLWGGNLAMITHLVGTEFLPEIESGILFVEDIAEHPYRVERMMLQLHMAGILQKQEAILFGDFSGYKLAPHDNGYDFSAMIAYLRKTISVPIITGLPFGHCEDKVSLFQGASTEITHMGTQVSLRSNIHQNK</sequence>
<comment type="similarity">
    <text evidence="1">Belongs to the peptidase S66 family.</text>
</comment>
<dbReference type="AlphaFoldDB" id="A0A923KMV3"/>
<evidence type="ECO:0000256" key="5">
    <source>
        <dbReference type="ARBA" id="ARBA00022825"/>
    </source>
</evidence>
<dbReference type="GO" id="GO:0008236">
    <property type="term" value="F:serine-type peptidase activity"/>
    <property type="evidence" value="ECO:0007669"/>
    <property type="project" value="UniProtKB-KW"/>
</dbReference>
<dbReference type="SUPFAM" id="SSF52317">
    <property type="entry name" value="Class I glutamine amidotransferase-like"/>
    <property type="match status" value="1"/>
</dbReference>
<dbReference type="PANTHER" id="PTHR30237">
    <property type="entry name" value="MURAMOYLTETRAPEPTIDE CARBOXYPEPTIDASE"/>
    <property type="match status" value="1"/>
</dbReference>
<dbReference type="Pfam" id="PF17676">
    <property type="entry name" value="Peptidase_S66C"/>
    <property type="match status" value="1"/>
</dbReference>
<evidence type="ECO:0000256" key="2">
    <source>
        <dbReference type="ARBA" id="ARBA00022645"/>
    </source>
</evidence>
<protein>
    <submittedName>
        <fullName evidence="9">LD-carboxypeptidase</fullName>
    </submittedName>
</protein>
<dbReference type="GO" id="GO:0006508">
    <property type="term" value="P:proteolysis"/>
    <property type="evidence" value="ECO:0007669"/>
    <property type="project" value="UniProtKB-KW"/>
</dbReference>
<dbReference type="Gene3D" id="3.40.50.10740">
    <property type="entry name" value="Class I glutamine amidotransferase-like"/>
    <property type="match status" value="1"/>
</dbReference>
<evidence type="ECO:0000313" key="10">
    <source>
        <dbReference type="Proteomes" id="UP000627446"/>
    </source>
</evidence>
<dbReference type="PANTHER" id="PTHR30237:SF2">
    <property type="entry name" value="MUREIN TETRAPEPTIDE CARBOXYPEPTIDASE"/>
    <property type="match status" value="1"/>
</dbReference>
<dbReference type="CDD" id="cd07025">
    <property type="entry name" value="Peptidase_S66"/>
    <property type="match status" value="1"/>
</dbReference>
<dbReference type="InterPro" id="IPR040449">
    <property type="entry name" value="Peptidase_S66_N"/>
</dbReference>
<dbReference type="GO" id="GO:0004180">
    <property type="term" value="F:carboxypeptidase activity"/>
    <property type="evidence" value="ECO:0007669"/>
    <property type="project" value="UniProtKB-KW"/>
</dbReference>
<comment type="caution">
    <text evidence="9">The sequence shown here is derived from an EMBL/GenBank/DDBJ whole genome shotgun (WGS) entry which is preliminary data.</text>
</comment>
<dbReference type="EMBL" id="JACOFZ010000001">
    <property type="protein sequence ID" value="MBC3879933.1"/>
    <property type="molecule type" value="Genomic_DNA"/>
</dbReference>
<keyword evidence="5" id="KW-0720">Serine protease</keyword>
<feature type="active site" description="Charge relay system" evidence="6">
    <location>
        <position position="276"/>
    </location>
</feature>
<dbReference type="PIRSF" id="PIRSF028757">
    <property type="entry name" value="LD-carboxypeptidase"/>
    <property type="match status" value="1"/>
</dbReference>
<dbReference type="InterPro" id="IPR040921">
    <property type="entry name" value="Peptidase_S66C"/>
</dbReference>
<dbReference type="Gene3D" id="3.50.30.60">
    <property type="entry name" value="LD-carboxypeptidase A C-terminal domain-like"/>
    <property type="match status" value="1"/>
</dbReference>
<dbReference type="Proteomes" id="UP000627446">
    <property type="component" value="Unassembled WGS sequence"/>
</dbReference>
<dbReference type="Pfam" id="PF02016">
    <property type="entry name" value="Peptidase_S66"/>
    <property type="match status" value="1"/>
</dbReference>
<dbReference type="InterPro" id="IPR003507">
    <property type="entry name" value="S66_fam"/>
</dbReference>
<keyword evidence="3" id="KW-0645">Protease</keyword>
<dbReference type="RefSeq" id="WP_186915509.1">
    <property type="nucleotide sequence ID" value="NZ_JACOFZ010000001.1"/>
</dbReference>
<dbReference type="InterPro" id="IPR027461">
    <property type="entry name" value="Carboxypeptidase_A_C_sf"/>
</dbReference>
<reference evidence="9" key="1">
    <citation type="submission" date="2020-08" db="EMBL/GenBank/DDBJ databases">
        <title>Novel species isolated from subtropical streams in China.</title>
        <authorList>
            <person name="Lu H."/>
        </authorList>
    </citation>
    <scope>NUCLEOTIDE SEQUENCE</scope>
    <source>
        <strain evidence="9">LX22W</strain>
    </source>
</reference>
<keyword evidence="10" id="KW-1185">Reference proteome</keyword>
<name>A0A923KMV3_9BURK</name>
<evidence type="ECO:0000256" key="6">
    <source>
        <dbReference type="PIRSR" id="PIRSR028757-1"/>
    </source>
</evidence>
<proteinExistence type="inferred from homology"/>
<accession>A0A923KMV3</accession>
<feature type="domain" description="LD-carboxypeptidase C-terminal" evidence="8">
    <location>
        <begin position="175"/>
        <end position="291"/>
    </location>
</feature>
<evidence type="ECO:0000256" key="3">
    <source>
        <dbReference type="ARBA" id="ARBA00022670"/>
    </source>
</evidence>
<feature type="domain" description="LD-carboxypeptidase N-terminal" evidence="7">
    <location>
        <begin position="14"/>
        <end position="129"/>
    </location>
</feature>
<evidence type="ECO:0000313" key="9">
    <source>
        <dbReference type="EMBL" id="MBC3879933.1"/>
    </source>
</evidence>
<feature type="active site" description="Charge relay system" evidence="6">
    <location>
        <position position="206"/>
    </location>
</feature>
<keyword evidence="4" id="KW-0378">Hydrolase</keyword>
<evidence type="ECO:0000259" key="7">
    <source>
        <dbReference type="Pfam" id="PF02016"/>
    </source>
</evidence>
<evidence type="ECO:0000259" key="8">
    <source>
        <dbReference type="Pfam" id="PF17676"/>
    </source>
</evidence>
<keyword evidence="2" id="KW-0121">Carboxypeptidase</keyword>
<evidence type="ECO:0000256" key="4">
    <source>
        <dbReference type="ARBA" id="ARBA00022801"/>
    </source>
</evidence>